<dbReference type="GeneID" id="20192058"/>
<dbReference type="AlphaFoldDB" id="W2PZ24"/>
<evidence type="ECO:0000313" key="2">
    <source>
        <dbReference type="Proteomes" id="UP000018817"/>
    </source>
</evidence>
<dbReference type="Proteomes" id="UP000018817">
    <property type="component" value="Unassembled WGS sequence"/>
</dbReference>
<accession>W2PZ24</accession>
<proteinExistence type="predicted"/>
<sequence>MVFGLWTAHWQQPGMTQIEISGLTCRQETVGLRWFV</sequence>
<evidence type="ECO:0000313" key="1">
    <source>
        <dbReference type="EMBL" id="ETN05886.1"/>
    </source>
</evidence>
<reference evidence="2" key="1">
    <citation type="submission" date="2011-12" db="EMBL/GenBank/DDBJ databases">
        <authorList>
            <consortium name="The Broad Institute Genome Sequencing Platform"/>
            <person name="Russ C."/>
            <person name="Tyler B."/>
            <person name="Panabieres F."/>
            <person name="Shan W."/>
            <person name="Tripathy S."/>
            <person name="Grunwald N."/>
            <person name="Machado M."/>
            <person name="Young S.K."/>
            <person name="Zeng Q."/>
            <person name="Gargeya S."/>
            <person name="Fitzgerald M."/>
            <person name="Haas B."/>
            <person name="Abouelleil A."/>
            <person name="Alvarado L."/>
            <person name="Arachchi H.M."/>
            <person name="Berlin A."/>
            <person name="Chapman S.B."/>
            <person name="Gearin G."/>
            <person name="Goldberg J."/>
            <person name="Griggs A."/>
            <person name="Gujja S."/>
            <person name="Hansen M."/>
            <person name="Heiman D."/>
            <person name="Howarth C."/>
            <person name="Larimer J."/>
            <person name="Lui A."/>
            <person name="MacDonald P.J.P."/>
            <person name="McCowen C."/>
            <person name="Montmayeur A."/>
            <person name="Murphy C."/>
            <person name="Neiman D."/>
            <person name="Pearson M."/>
            <person name="Priest M."/>
            <person name="Roberts A."/>
            <person name="Saif S."/>
            <person name="Shea T."/>
            <person name="Sisk P."/>
            <person name="Stolte C."/>
            <person name="Sykes S."/>
            <person name="Wortman J."/>
            <person name="Nusbaum C."/>
            <person name="Birren B."/>
        </authorList>
    </citation>
    <scope>NUCLEOTIDE SEQUENCE [LARGE SCALE GENOMIC DNA]</scope>
    <source>
        <strain evidence="2">INRA-310</strain>
    </source>
</reference>
<reference evidence="1 2" key="2">
    <citation type="submission" date="2013-11" db="EMBL/GenBank/DDBJ databases">
        <title>The Genome Sequence of Phytophthora parasitica INRA-310.</title>
        <authorList>
            <consortium name="The Broad Institute Genomics Platform"/>
            <person name="Russ C."/>
            <person name="Tyler B."/>
            <person name="Panabieres F."/>
            <person name="Shan W."/>
            <person name="Tripathy S."/>
            <person name="Grunwald N."/>
            <person name="Machado M."/>
            <person name="Johnson C.S."/>
            <person name="Arredondo F."/>
            <person name="Hong C."/>
            <person name="Coffey M."/>
            <person name="Young S.K."/>
            <person name="Zeng Q."/>
            <person name="Gargeya S."/>
            <person name="Fitzgerald M."/>
            <person name="Abouelleil A."/>
            <person name="Alvarado L."/>
            <person name="Chapman S.B."/>
            <person name="Gainer-Dewar J."/>
            <person name="Goldberg J."/>
            <person name="Griggs A."/>
            <person name="Gujja S."/>
            <person name="Hansen M."/>
            <person name="Howarth C."/>
            <person name="Imamovic A."/>
            <person name="Ireland A."/>
            <person name="Larimer J."/>
            <person name="McCowan C."/>
            <person name="Murphy C."/>
            <person name="Pearson M."/>
            <person name="Poon T.W."/>
            <person name="Priest M."/>
            <person name="Roberts A."/>
            <person name="Saif S."/>
            <person name="Shea T."/>
            <person name="Sykes S."/>
            <person name="Wortman J."/>
            <person name="Nusbaum C."/>
            <person name="Birren B."/>
        </authorList>
    </citation>
    <scope>NUCLEOTIDE SEQUENCE [LARGE SCALE GENOMIC DNA]</scope>
    <source>
        <strain evidence="1 2">INRA-310</strain>
    </source>
</reference>
<dbReference type="EMBL" id="KI669598">
    <property type="protein sequence ID" value="ETN05886.1"/>
    <property type="molecule type" value="Genomic_DNA"/>
</dbReference>
<gene>
    <name evidence="1" type="ORF">PPTG_23459</name>
</gene>
<dbReference type="RefSeq" id="XP_008908950.1">
    <property type="nucleotide sequence ID" value="XM_008910702.1"/>
</dbReference>
<name>W2PZ24_PHYN3</name>
<organism evidence="1 2">
    <name type="scientific">Phytophthora nicotianae (strain INRA-310)</name>
    <name type="common">Phytophthora parasitica</name>
    <dbReference type="NCBI Taxonomy" id="761204"/>
    <lineage>
        <taxon>Eukaryota</taxon>
        <taxon>Sar</taxon>
        <taxon>Stramenopiles</taxon>
        <taxon>Oomycota</taxon>
        <taxon>Peronosporomycetes</taxon>
        <taxon>Peronosporales</taxon>
        <taxon>Peronosporaceae</taxon>
        <taxon>Phytophthora</taxon>
    </lineage>
</organism>
<dbReference type="VEuPathDB" id="FungiDB:PPTG_23459"/>
<protein>
    <submittedName>
        <fullName evidence="1">Uncharacterized protein</fullName>
    </submittedName>
</protein>